<evidence type="ECO:0000313" key="2">
    <source>
        <dbReference type="EMBL" id="JAS50552.1"/>
    </source>
</evidence>
<dbReference type="GO" id="GO:0071897">
    <property type="term" value="P:DNA biosynthetic process"/>
    <property type="evidence" value="ECO:0007669"/>
    <property type="project" value="UniProtKB-ARBA"/>
</dbReference>
<feature type="domain" description="Reverse transcriptase" evidence="1">
    <location>
        <begin position="131"/>
        <end position="302"/>
    </location>
</feature>
<dbReference type="EMBL" id="GECZ01019217">
    <property type="protein sequence ID" value="JAS50552.1"/>
    <property type="molecule type" value="Transcribed_RNA"/>
</dbReference>
<feature type="non-terminal residue" evidence="2">
    <location>
        <position position="1"/>
    </location>
</feature>
<gene>
    <name evidence="2" type="ORF">g.35843</name>
</gene>
<organism evidence="2">
    <name type="scientific">Cuerna arida</name>
    <dbReference type="NCBI Taxonomy" id="1464854"/>
    <lineage>
        <taxon>Eukaryota</taxon>
        <taxon>Metazoa</taxon>
        <taxon>Ecdysozoa</taxon>
        <taxon>Arthropoda</taxon>
        <taxon>Hexapoda</taxon>
        <taxon>Insecta</taxon>
        <taxon>Pterygota</taxon>
        <taxon>Neoptera</taxon>
        <taxon>Paraneoptera</taxon>
        <taxon>Hemiptera</taxon>
        <taxon>Auchenorrhyncha</taxon>
        <taxon>Membracoidea</taxon>
        <taxon>Cicadellidae</taxon>
        <taxon>Cicadellinae</taxon>
        <taxon>Proconiini</taxon>
        <taxon>Cuerna</taxon>
    </lineage>
</organism>
<dbReference type="PROSITE" id="PS50878">
    <property type="entry name" value="RT_POL"/>
    <property type="match status" value="1"/>
</dbReference>
<dbReference type="Pfam" id="PF00078">
    <property type="entry name" value="RVT_1"/>
    <property type="match status" value="1"/>
</dbReference>
<proteinExistence type="predicted"/>
<reference evidence="2" key="1">
    <citation type="submission" date="2015-11" db="EMBL/GenBank/DDBJ databases">
        <title>De novo transcriptome assembly of four potential Pierce s Disease insect vectors from Arizona vineyards.</title>
        <authorList>
            <person name="Tassone E.E."/>
        </authorList>
    </citation>
    <scope>NUCLEOTIDE SEQUENCE</scope>
</reference>
<accession>A0A1B6FK40</accession>
<feature type="non-terminal residue" evidence="2">
    <location>
        <position position="302"/>
    </location>
</feature>
<name>A0A1B6FK40_9HEMI</name>
<dbReference type="SUPFAM" id="SSF56672">
    <property type="entry name" value="DNA/RNA polymerases"/>
    <property type="match status" value="1"/>
</dbReference>
<protein>
    <recommendedName>
        <fullName evidence="1">Reverse transcriptase domain-containing protein</fullName>
    </recommendedName>
</protein>
<dbReference type="AlphaFoldDB" id="A0A1B6FK40"/>
<dbReference type="PANTHER" id="PTHR19446">
    <property type="entry name" value="REVERSE TRANSCRIPTASES"/>
    <property type="match status" value="1"/>
</dbReference>
<dbReference type="InterPro" id="IPR000477">
    <property type="entry name" value="RT_dom"/>
</dbReference>
<dbReference type="CDD" id="cd01650">
    <property type="entry name" value="RT_nLTR_like"/>
    <property type="match status" value="1"/>
</dbReference>
<evidence type="ECO:0000259" key="1">
    <source>
        <dbReference type="PROSITE" id="PS50878"/>
    </source>
</evidence>
<sequence>SFRNFCEEIDHLPVAARLHKTLAKDRSQGPMLLLKRDGSYKEDERQRALLLLETHFPGSRNEGGITSQARRNKPSKSDWEIARLVLSPGRLEWAVRTFQPLKSPGVDGIHPILLQEGWSELMPHLITIMRSSLALGYIPRLWRRAKVIFIPKVGKKDSTLPKSYRPISLTSFVLKTMEKAVDNYIRTTIMEKMPLHHQQHAYRAGRSTETALFELTGILQKAIDDRETAICAFMDIAGAFDNTSHEAIKLALERRGVDKTTTRWACNLLSTRTVETEVGSETITVDTVKGCPQGGVLSPLLW</sequence>
<dbReference type="InterPro" id="IPR043502">
    <property type="entry name" value="DNA/RNA_pol_sf"/>
</dbReference>